<protein>
    <submittedName>
        <fullName evidence="1">Uncharacterized protein</fullName>
    </submittedName>
</protein>
<dbReference type="Proteomes" id="UP000005392">
    <property type="component" value="Unassembled WGS sequence"/>
</dbReference>
<organism evidence="1 2">
    <name type="scientific">Fusobacterium animalis ATCC 51191</name>
    <dbReference type="NCBI Taxonomy" id="997347"/>
    <lineage>
        <taxon>Bacteria</taxon>
        <taxon>Fusobacteriati</taxon>
        <taxon>Fusobacteriota</taxon>
        <taxon>Fusobacteriia</taxon>
        <taxon>Fusobacteriales</taxon>
        <taxon>Fusobacteriaceae</taxon>
        <taxon>Fusobacterium</taxon>
    </lineage>
</organism>
<feature type="non-terminal residue" evidence="1">
    <location>
        <position position="52"/>
    </location>
</feature>
<evidence type="ECO:0000313" key="2">
    <source>
        <dbReference type="Proteomes" id="UP000005392"/>
    </source>
</evidence>
<keyword evidence="2" id="KW-1185">Reference proteome</keyword>
<proteinExistence type="predicted"/>
<sequence length="52" mass="5927">MPILHTSSISKPLEYIGKLLLTISWLTGILNFNKSFCINLFSNIQEVLKFIS</sequence>
<reference evidence="1 2" key="1">
    <citation type="submission" date="2011-05" db="EMBL/GenBank/DDBJ databases">
        <authorList>
            <person name="Muzny D."/>
            <person name="Qin X."/>
            <person name="Deng J."/>
            <person name="Jiang H."/>
            <person name="Liu Y."/>
            <person name="Qu J."/>
            <person name="Song X.-Z."/>
            <person name="Zhang L."/>
            <person name="Thornton R."/>
            <person name="Coyle M."/>
            <person name="Francisco L."/>
            <person name="Jackson L."/>
            <person name="Javaid M."/>
            <person name="Korchina V."/>
            <person name="Kovar C."/>
            <person name="Mata R."/>
            <person name="Mathew T."/>
            <person name="Ngo R."/>
            <person name="Nguyen L."/>
            <person name="Nguyen N."/>
            <person name="Okwuonu G."/>
            <person name="Ongeri F."/>
            <person name="Pham C."/>
            <person name="Simmons D."/>
            <person name="Wilczek-Boney K."/>
            <person name="Hale W."/>
            <person name="Jakkamsetti A."/>
            <person name="Pham P."/>
            <person name="Ruth R."/>
            <person name="San Lucas F."/>
            <person name="Warren J."/>
            <person name="Zhang J."/>
            <person name="Zhao Z."/>
            <person name="Zhou C."/>
            <person name="Zhu D."/>
            <person name="Lee S."/>
            <person name="Bess C."/>
            <person name="Blankenburg K."/>
            <person name="Forbes L."/>
            <person name="Fu Q."/>
            <person name="Gubbala S."/>
            <person name="Hirani K."/>
            <person name="Jayaseelan J.C."/>
            <person name="Lara F."/>
            <person name="Munidasa M."/>
            <person name="Palculict T."/>
            <person name="Patil S."/>
            <person name="Pu L.-L."/>
            <person name="Saada N."/>
            <person name="Tang L."/>
            <person name="Weissenberger G."/>
            <person name="Zhu Y."/>
            <person name="Hemphill L."/>
            <person name="Shang Y."/>
            <person name="Youmans B."/>
            <person name="Ayvaz T."/>
            <person name="Ross M."/>
            <person name="Santibanez J."/>
            <person name="Aqrawi P."/>
            <person name="Gross S."/>
            <person name="Joshi V."/>
            <person name="Fowler G."/>
            <person name="Nazareth L."/>
            <person name="Reid J."/>
            <person name="Worley K."/>
            <person name="Petrosino J."/>
            <person name="Highlander S."/>
            <person name="Gibbs R."/>
        </authorList>
    </citation>
    <scope>NUCLEOTIDE SEQUENCE [LARGE SCALE GENOMIC DNA]</scope>
    <source>
        <strain evidence="1 2">ATCC 51191</strain>
    </source>
</reference>
<dbReference type="EMBL" id="AFQD01000551">
    <property type="protein sequence ID" value="EGQ77584.1"/>
    <property type="molecule type" value="Genomic_DNA"/>
</dbReference>
<dbReference type="HOGENOM" id="CLU_3091928_0_0_0"/>
<evidence type="ECO:0000313" key="1">
    <source>
        <dbReference type="EMBL" id="EGQ77584.1"/>
    </source>
</evidence>
<dbReference type="AlphaFoldDB" id="F9ERD9"/>
<comment type="caution">
    <text evidence="1">The sequence shown here is derived from an EMBL/GenBank/DDBJ whole genome shotgun (WGS) entry which is preliminary data.</text>
</comment>
<gene>
    <name evidence="1" type="ORF">HMPREF9094_2494</name>
</gene>
<accession>F9ERD9</accession>
<name>F9ERD9_9FUSO</name>